<proteinExistence type="predicted"/>
<dbReference type="InterPro" id="IPR021799">
    <property type="entry name" value="PIN-like_prokaryotic"/>
</dbReference>
<dbReference type="AlphaFoldDB" id="A0A552LF67"/>
<evidence type="ECO:0000313" key="1">
    <source>
        <dbReference type="EMBL" id="TRV18866.1"/>
    </source>
</evidence>
<gene>
    <name evidence="1" type="ORF">EWV88_19575</name>
</gene>
<sequence>MIIVSDTSPINNLAAINQLYLLQQLDEIVFIPEAVYRELTEPDFPVAGSIEVQTLDWIQTRTVTNRTVIEFLADELDRGEAEAIALALELRADQVLIDERRGRRIATRLNLRYTGILGILVEAKNRGLISEVKPLLDALINQAGFWVAAPLYKSVLQIVDEGKNKPTQDNMKGHLWYF</sequence>
<dbReference type="PANTHER" id="PTHR39550">
    <property type="entry name" value="SLL0658 PROTEIN"/>
    <property type="match status" value="1"/>
</dbReference>
<accession>A0A552LF67</accession>
<dbReference type="Proteomes" id="UP000318616">
    <property type="component" value="Unassembled WGS sequence"/>
</dbReference>
<organism evidence="1 2">
    <name type="scientific">Microcystis wesenbergii Mw_MB_S_20031200_S109D</name>
    <dbReference type="NCBI Taxonomy" id="2486241"/>
    <lineage>
        <taxon>Bacteria</taxon>
        <taxon>Bacillati</taxon>
        <taxon>Cyanobacteriota</taxon>
        <taxon>Cyanophyceae</taxon>
        <taxon>Oscillatoriophycideae</taxon>
        <taxon>Chroococcales</taxon>
        <taxon>Microcystaceae</taxon>
        <taxon>Microcystis</taxon>
    </lineage>
</organism>
<evidence type="ECO:0000313" key="2">
    <source>
        <dbReference type="Proteomes" id="UP000318616"/>
    </source>
</evidence>
<dbReference type="EMBL" id="SFAP01000245">
    <property type="protein sequence ID" value="TRV18866.1"/>
    <property type="molecule type" value="Genomic_DNA"/>
</dbReference>
<dbReference type="PANTHER" id="PTHR39550:SF1">
    <property type="entry name" value="SLL0658 PROTEIN"/>
    <property type="match status" value="1"/>
</dbReference>
<name>A0A552LF67_9CHRO</name>
<protein>
    <submittedName>
        <fullName evidence="1">DUF3368 domain-containing protein</fullName>
    </submittedName>
</protein>
<dbReference type="Pfam" id="PF11848">
    <property type="entry name" value="DUF3368"/>
    <property type="match status" value="1"/>
</dbReference>
<reference evidence="1 2" key="1">
    <citation type="submission" date="2019-01" db="EMBL/GenBank/DDBJ databases">
        <title>Coherence of Microcystis species and biogeography revealed through population genomics.</title>
        <authorList>
            <person name="Perez-Carrascal O.M."/>
            <person name="Terrat Y."/>
            <person name="Giani A."/>
            <person name="Fortin N."/>
            <person name="Tromas N."/>
            <person name="Shapiro B.J."/>
        </authorList>
    </citation>
    <scope>NUCLEOTIDE SEQUENCE [LARGE SCALE GENOMIC DNA]</scope>
    <source>
        <strain evidence="1">Mw_MB_S_20031200_S109D</strain>
    </source>
</reference>
<comment type="caution">
    <text evidence="1">The sequence shown here is derived from an EMBL/GenBank/DDBJ whole genome shotgun (WGS) entry which is preliminary data.</text>
</comment>